<sequence length="743" mass="83692">MAKRPVSDDTKKTVNKRKTPAKPAVKKSAKKSTAKKATKRKVKKVTSRTWTRSIAIFLFKFSLAFSALFILYGMYLDSKIQTRFSGPIWKTPAQIYARSLELKPGMFLPHDKLVEELVLLNYLKVAKPRTAGQFSISATKVELLRRSFTYLDGTEPNKALFLTFADNRLVSIRDQKTGKYLNSVNLDPMLLDTLQAPNQEDRILVELQDYPQLLIDTLLLVEDRNFYHHNGVSPVAIIRAAFANMNAGRTVQGGSTLTQQLVKNFFLTRQRSYWRKFNEAYMAILINYRLSKDAVLSGYLNEVYLGQNYSDGVYGFGLASYFYFGRPVPELSIDQMAFLVAVVKGPSFYDPWRYPKRALERRDMIIRLLSKNGKISTAEYRAAIARPLGIIPRGHMSTTKAPAFLSLLRRELKTTFGDALYDQSGLKIFTSLDPLAQRAAETAVTASLPRLEKARNISGLETAMVVTDRQYGRVTAIVGGRNTQYAGFNRALDASRSIGSVVKPAIYLTAFEQGYDLNSPLEDKPIRLNNQYGNNWQPKNYDRKYRGEVPLYQALMQSLNVPTVNLGMALGIDNVIESLKRLGVAKVDNHYPSMLLGALNMSPFQVSQMYQTIATAGEYHKLTSLVAVVDENGDLVYQQSLKGQRRFDREDTDLTIYNMTLVAKQGTARRLRWQFPGINFAGKTGSTDKLRDSWFVGLDNRDVVTVWVGRDDNKTSTLTGSSGALRVFGDYMKLRSADSLVVN</sequence>
<comment type="pathway">
    <text evidence="3 23">Cell wall biogenesis; peptidoglycan biosynthesis.</text>
</comment>
<dbReference type="GO" id="GO:0071555">
    <property type="term" value="P:cell wall organization"/>
    <property type="evidence" value="ECO:0007669"/>
    <property type="project" value="UniProtKB-UniRule"/>
</dbReference>
<keyword evidence="12" id="KW-0378">Hydrolase</keyword>
<dbReference type="Proteomes" id="UP000183794">
    <property type="component" value="Unassembled WGS sequence"/>
</dbReference>
<feature type="compositionally biased region" description="Basic residues" evidence="25">
    <location>
        <begin position="13"/>
        <end position="42"/>
    </location>
</feature>
<gene>
    <name evidence="30" type="ORF">NVI5450_1900</name>
</gene>
<dbReference type="GO" id="GO:0006508">
    <property type="term" value="P:proteolysis"/>
    <property type="evidence" value="ECO:0007669"/>
    <property type="project" value="UniProtKB-KW"/>
</dbReference>
<feature type="domain" description="Bifunctional transglycosylase second" evidence="29">
    <location>
        <begin position="102"/>
        <end position="186"/>
    </location>
</feature>
<feature type="active site" description="Acyl-ester intermediate; for transpeptidase activity" evidence="24">
    <location>
        <position position="500"/>
    </location>
</feature>
<keyword evidence="15 26" id="KW-0472">Membrane</keyword>
<keyword evidence="10 23" id="KW-0328">Glycosyltransferase</keyword>
<feature type="domain" description="Penicillin-binding protein transpeptidase" evidence="27">
    <location>
        <begin position="463"/>
        <end position="729"/>
    </location>
</feature>
<keyword evidence="16" id="KW-0046">Antibiotic resistance</keyword>
<dbReference type="InterPro" id="IPR023346">
    <property type="entry name" value="Lysozyme-like_dom_sf"/>
</dbReference>
<evidence type="ECO:0000256" key="4">
    <source>
        <dbReference type="ARBA" id="ARBA00007090"/>
    </source>
</evidence>
<keyword evidence="11 23" id="KW-0808">Transferase</keyword>
<dbReference type="Pfam" id="PF14814">
    <property type="entry name" value="UB2H"/>
    <property type="match status" value="1"/>
</dbReference>
<evidence type="ECO:0000256" key="8">
    <source>
        <dbReference type="ARBA" id="ARBA00022645"/>
    </source>
</evidence>
<dbReference type="InterPro" id="IPR011813">
    <property type="entry name" value="PBP_1b"/>
</dbReference>
<name>A0A1L0BGD0_9GAMM</name>
<evidence type="ECO:0000256" key="24">
    <source>
        <dbReference type="PIRSR" id="PIRSR002799-1"/>
    </source>
</evidence>
<dbReference type="InterPro" id="IPR001460">
    <property type="entry name" value="PCN-bd_Tpept"/>
</dbReference>
<evidence type="ECO:0000313" key="30">
    <source>
        <dbReference type="EMBL" id="SGY96958.1"/>
    </source>
</evidence>
<feature type="region of interest" description="Disordered" evidence="25">
    <location>
        <begin position="1"/>
        <end position="42"/>
    </location>
</feature>
<evidence type="ECO:0000256" key="16">
    <source>
        <dbReference type="ARBA" id="ARBA00023251"/>
    </source>
</evidence>
<keyword evidence="13 23" id="KW-0133">Cell shape</keyword>
<evidence type="ECO:0000256" key="25">
    <source>
        <dbReference type="SAM" id="MobiDB-lite"/>
    </source>
</evidence>
<dbReference type="PIRSF" id="PIRSF002799">
    <property type="entry name" value="PBP_1b"/>
    <property type="match status" value="1"/>
</dbReference>
<comment type="similarity">
    <text evidence="4 23">In the C-terminal section; belongs to the transpeptidase family.</text>
</comment>
<evidence type="ECO:0000259" key="27">
    <source>
        <dbReference type="Pfam" id="PF00905"/>
    </source>
</evidence>
<dbReference type="InterPro" id="IPR001264">
    <property type="entry name" value="Glyco_trans_51"/>
</dbReference>
<evidence type="ECO:0000256" key="23">
    <source>
        <dbReference type="PIRNR" id="PIRNR002799"/>
    </source>
</evidence>
<feature type="active site" description="Proton donor; for transglycosylase activity" evidence="24">
    <location>
        <position position="222"/>
    </location>
</feature>
<evidence type="ECO:0000256" key="17">
    <source>
        <dbReference type="ARBA" id="ARBA00023268"/>
    </source>
</evidence>
<evidence type="ECO:0000256" key="5">
    <source>
        <dbReference type="ARBA" id="ARBA00007739"/>
    </source>
</evidence>
<evidence type="ECO:0000256" key="18">
    <source>
        <dbReference type="ARBA" id="ARBA00023316"/>
    </source>
</evidence>
<dbReference type="Gene3D" id="1.10.3810.10">
    <property type="entry name" value="Biosynthetic peptidoglycan transglycosylase-like"/>
    <property type="match status" value="1"/>
</dbReference>
<evidence type="ECO:0000256" key="26">
    <source>
        <dbReference type="SAM" id="Phobius"/>
    </source>
</evidence>
<organism evidence="30 31">
    <name type="scientific">Moritella viscosa</name>
    <dbReference type="NCBI Taxonomy" id="80854"/>
    <lineage>
        <taxon>Bacteria</taxon>
        <taxon>Pseudomonadati</taxon>
        <taxon>Pseudomonadota</taxon>
        <taxon>Gammaproteobacteria</taxon>
        <taxon>Alteromonadales</taxon>
        <taxon>Moritellaceae</taxon>
        <taxon>Moritella</taxon>
    </lineage>
</organism>
<dbReference type="SUPFAM" id="SSF53955">
    <property type="entry name" value="Lysozyme-like"/>
    <property type="match status" value="1"/>
</dbReference>
<dbReference type="EMBL" id="FPLD01000052">
    <property type="protein sequence ID" value="SGY96958.1"/>
    <property type="molecule type" value="Genomic_DNA"/>
</dbReference>
<keyword evidence="7" id="KW-1003">Cell membrane</keyword>
<comment type="function">
    <text evidence="1 23">Cell wall formation. Synthesis of cross-linked peptidoglycan from the lipid intermediates. The enzyme has a penicillin-insensitive transglycosylase N-terminal domain (formation of linear glycan strands) and a penicillin-sensitive transpeptidase C-terminal domain (cross-linking of the peptide subunits).</text>
</comment>
<evidence type="ECO:0000256" key="6">
    <source>
        <dbReference type="ARBA" id="ARBA00018637"/>
    </source>
</evidence>
<dbReference type="GO" id="GO:0008658">
    <property type="term" value="F:penicillin binding"/>
    <property type="evidence" value="ECO:0007669"/>
    <property type="project" value="UniProtKB-UniRule"/>
</dbReference>
<dbReference type="PANTHER" id="PTHR32282">
    <property type="entry name" value="BINDING PROTEIN TRANSPEPTIDASE, PUTATIVE-RELATED"/>
    <property type="match status" value="1"/>
</dbReference>
<evidence type="ECO:0000256" key="7">
    <source>
        <dbReference type="ARBA" id="ARBA00022475"/>
    </source>
</evidence>
<protein>
    <recommendedName>
        <fullName evidence="6 22">Penicillin-binding protein 1B</fullName>
        <shortName evidence="23">PBP-1b</shortName>
        <shortName evidence="23">PBP1b</shortName>
    </recommendedName>
    <alternativeName>
        <fullName evidence="19 23">Murein polymerase</fullName>
    </alternativeName>
</protein>
<comment type="similarity">
    <text evidence="5 23">In the N-terminal section; belongs to the glycosyltransferase 51 family.</text>
</comment>
<keyword evidence="26" id="KW-1133">Transmembrane helix</keyword>
<evidence type="ECO:0000256" key="2">
    <source>
        <dbReference type="ARBA" id="ARBA00004236"/>
    </source>
</evidence>
<comment type="subcellular location">
    <subcellularLocation>
        <location evidence="2">Cell membrane</location>
    </subcellularLocation>
</comment>
<dbReference type="UniPathway" id="UPA00219"/>
<keyword evidence="8 30" id="KW-0121">Carboxypeptidase</keyword>
<dbReference type="SUPFAM" id="SSF56601">
    <property type="entry name" value="beta-lactamase/transpeptidase-like"/>
    <property type="match status" value="1"/>
</dbReference>
<reference evidence="30 31" key="1">
    <citation type="submission" date="2016-11" db="EMBL/GenBank/DDBJ databases">
        <authorList>
            <person name="Jaros S."/>
            <person name="Januszkiewicz K."/>
            <person name="Wedrychowicz H."/>
        </authorList>
    </citation>
    <scope>NUCLEOTIDE SEQUENCE [LARGE SCALE GENOMIC DNA]</scope>
    <source>
        <strain evidence="30">NVI 5450</strain>
    </source>
</reference>
<evidence type="ECO:0000259" key="29">
    <source>
        <dbReference type="Pfam" id="PF14814"/>
    </source>
</evidence>
<dbReference type="NCBIfam" id="TIGR02071">
    <property type="entry name" value="PBP_1b"/>
    <property type="match status" value="1"/>
</dbReference>
<dbReference type="InterPro" id="IPR028166">
    <property type="entry name" value="UB2H"/>
</dbReference>
<dbReference type="Pfam" id="PF00912">
    <property type="entry name" value="Transgly"/>
    <property type="match status" value="1"/>
</dbReference>
<dbReference type="GO" id="GO:0008360">
    <property type="term" value="P:regulation of cell shape"/>
    <property type="evidence" value="ECO:0007669"/>
    <property type="project" value="UniProtKB-UniRule"/>
</dbReference>
<dbReference type="Pfam" id="PF00905">
    <property type="entry name" value="Transpeptidase"/>
    <property type="match status" value="1"/>
</dbReference>
<feature type="compositionally biased region" description="Basic and acidic residues" evidence="25">
    <location>
        <begin position="1"/>
        <end position="12"/>
    </location>
</feature>
<dbReference type="GO" id="GO:0005886">
    <property type="term" value="C:plasma membrane"/>
    <property type="evidence" value="ECO:0007669"/>
    <property type="project" value="UniProtKB-SubCell"/>
</dbReference>
<evidence type="ECO:0000256" key="11">
    <source>
        <dbReference type="ARBA" id="ARBA00022679"/>
    </source>
</evidence>
<comment type="catalytic activity">
    <reaction evidence="20">
        <text>Preferential cleavage: (Ac)2-L-Lys-D-Ala-|-D-Ala. Also transpeptidation of peptidyl-alanyl moieties that are N-acyl substituents of D-alanine.</text>
        <dbReference type="EC" id="3.4.16.4"/>
    </reaction>
</comment>
<evidence type="ECO:0000256" key="1">
    <source>
        <dbReference type="ARBA" id="ARBA00002624"/>
    </source>
</evidence>
<comment type="catalytic activity">
    <reaction evidence="21">
        <text>[GlcNAc-(1-&gt;4)-Mur2Ac(oyl-L-Ala-gamma-D-Glu-L-Lys-D-Ala-D-Ala)](n)-di-trans,octa-cis-undecaprenyl diphosphate + beta-D-GlcNAc-(1-&gt;4)-Mur2Ac(oyl-L-Ala-gamma-D-Glu-L-Lys-D-Ala-D-Ala)-di-trans,octa-cis-undecaprenyl diphosphate = [GlcNAc-(1-&gt;4)-Mur2Ac(oyl-L-Ala-gamma-D-Glu-L-Lys-D-Ala-D-Ala)](n+1)-di-trans,octa-cis-undecaprenyl diphosphate + di-trans,octa-cis-undecaprenyl diphosphate + H(+)</text>
        <dbReference type="Rhea" id="RHEA:23708"/>
        <dbReference type="Rhea" id="RHEA-COMP:9602"/>
        <dbReference type="Rhea" id="RHEA-COMP:9603"/>
        <dbReference type="ChEBI" id="CHEBI:15378"/>
        <dbReference type="ChEBI" id="CHEBI:58405"/>
        <dbReference type="ChEBI" id="CHEBI:60033"/>
        <dbReference type="ChEBI" id="CHEBI:78435"/>
        <dbReference type="EC" id="2.4.99.28"/>
    </reaction>
</comment>
<dbReference type="AlphaFoldDB" id="A0A1L0BGD0"/>
<dbReference type="GO" id="GO:0009002">
    <property type="term" value="F:serine-type D-Ala-D-Ala carboxypeptidase activity"/>
    <property type="evidence" value="ECO:0007669"/>
    <property type="project" value="UniProtKB-EC"/>
</dbReference>
<dbReference type="GO" id="GO:0008955">
    <property type="term" value="F:peptidoglycan glycosyltransferase activity"/>
    <property type="evidence" value="ECO:0007669"/>
    <property type="project" value="UniProtKB-UniRule"/>
</dbReference>
<evidence type="ECO:0000259" key="28">
    <source>
        <dbReference type="Pfam" id="PF00912"/>
    </source>
</evidence>
<evidence type="ECO:0000256" key="10">
    <source>
        <dbReference type="ARBA" id="ARBA00022676"/>
    </source>
</evidence>
<dbReference type="Gene3D" id="3.40.710.10">
    <property type="entry name" value="DD-peptidase/beta-lactamase superfamily"/>
    <property type="match status" value="1"/>
</dbReference>
<dbReference type="GO" id="GO:0009274">
    <property type="term" value="C:peptidoglycan-based cell wall"/>
    <property type="evidence" value="ECO:0007669"/>
    <property type="project" value="UniProtKB-UniRule"/>
</dbReference>
<dbReference type="GO" id="GO:0009252">
    <property type="term" value="P:peptidoglycan biosynthetic process"/>
    <property type="evidence" value="ECO:0007669"/>
    <property type="project" value="UniProtKB-UniRule"/>
</dbReference>
<dbReference type="GO" id="GO:0046677">
    <property type="term" value="P:response to antibiotic"/>
    <property type="evidence" value="ECO:0007669"/>
    <property type="project" value="UniProtKB-UniRule"/>
</dbReference>
<keyword evidence="9" id="KW-0645">Protease</keyword>
<evidence type="ECO:0000256" key="21">
    <source>
        <dbReference type="ARBA" id="ARBA00049902"/>
    </source>
</evidence>
<feature type="domain" description="Glycosyl transferase family 51" evidence="28">
    <location>
        <begin position="194"/>
        <end position="367"/>
    </location>
</feature>
<evidence type="ECO:0000256" key="15">
    <source>
        <dbReference type="ARBA" id="ARBA00023136"/>
    </source>
</evidence>
<dbReference type="OrthoDB" id="9766909at2"/>
<dbReference type="PANTHER" id="PTHR32282:SF11">
    <property type="entry name" value="PENICILLIN-BINDING PROTEIN 1B"/>
    <property type="match status" value="1"/>
</dbReference>
<dbReference type="InterPro" id="IPR012338">
    <property type="entry name" value="Beta-lactam/transpept-like"/>
</dbReference>
<evidence type="ECO:0000256" key="20">
    <source>
        <dbReference type="ARBA" id="ARBA00034000"/>
    </source>
</evidence>
<keyword evidence="14 23" id="KW-0573">Peptidoglycan synthesis</keyword>
<keyword evidence="17" id="KW-0511">Multifunctional enzyme</keyword>
<evidence type="ECO:0000256" key="14">
    <source>
        <dbReference type="ARBA" id="ARBA00022984"/>
    </source>
</evidence>
<keyword evidence="18 23" id="KW-0961">Cell wall biogenesis/degradation</keyword>
<evidence type="ECO:0000256" key="3">
    <source>
        <dbReference type="ARBA" id="ARBA00004752"/>
    </source>
</evidence>
<evidence type="ECO:0000256" key="9">
    <source>
        <dbReference type="ARBA" id="ARBA00022670"/>
    </source>
</evidence>
<proteinExistence type="inferred from homology"/>
<dbReference type="Gene3D" id="3.30.2060.10">
    <property type="entry name" value="Penicillin-binding protein 1b domain"/>
    <property type="match status" value="1"/>
</dbReference>
<accession>A0A1L0BGD0</accession>
<keyword evidence="26" id="KW-0812">Transmembrane</keyword>
<feature type="transmembrane region" description="Helical" evidence="26">
    <location>
        <begin position="54"/>
        <end position="75"/>
    </location>
</feature>
<evidence type="ECO:0000256" key="19">
    <source>
        <dbReference type="ARBA" id="ARBA00032454"/>
    </source>
</evidence>
<evidence type="ECO:0000256" key="12">
    <source>
        <dbReference type="ARBA" id="ARBA00022801"/>
    </source>
</evidence>
<dbReference type="GO" id="GO:0030288">
    <property type="term" value="C:outer membrane-bounded periplasmic space"/>
    <property type="evidence" value="ECO:0007669"/>
    <property type="project" value="TreeGrafter"/>
</dbReference>
<dbReference type="RefSeq" id="WP_045111561.1">
    <property type="nucleotide sequence ID" value="NZ_CAWRBC010000055.1"/>
</dbReference>
<evidence type="ECO:0000313" key="31">
    <source>
        <dbReference type="Proteomes" id="UP000183794"/>
    </source>
</evidence>
<dbReference type="InterPro" id="IPR036950">
    <property type="entry name" value="PBP_transglycosylase"/>
</dbReference>
<evidence type="ECO:0000256" key="22">
    <source>
        <dbReference type="NCBIfam" id="TIGR02071"/>
    </source>
</evidence>
<dbReference type="InterPro" id="IPR050396">
    <property type="entry name" value="Glycosyltr_51/Transpeptidase"/>
</dbReference>
<evidence type="ECO:0000256" key="13">
    <source>
        <dbReference type="ARBA" id="ARBA00022960"/>
    </source>
</evidence>